<dbReference type="AlphaFoldDB" id="A0A6A1QNQ6"/>
<evidence type="ECO:0000256" key="7">
    <source>
        <dbReference type="ARBA" id="ARBA00022837"/>
    </source>
</evidence>
<dbReference type="Gene3D" id="1.10.238.10">
    <property type="entry name" value="EF-hand"/>
    <property type="match status" value="1"/>
</dbReference>
<dbReference type="OrthoDB" id="424753at2759"/>
<keyword evidence="7" id="KW-0106">Calcium</keyword>
<comment type="caution">
    <text evidence="10">The sequence shown here is derived from an EMBL/GenBank/DDBJ whole genome shotgun (WGS) entry which is preliminary data.</text>
</comment>
<name>A0A6A1QNQ6_BALPH</name>
<dbReference type="InterPro" id="IPR011992">
    <property type="entry name" value="EF-hand-dom_pair"/>
</dbReference>
<evidence type="ECO:0000313" key="11">
    <source>
        <dbReference type="Proteomes" id="UP000437017"/>
    </source>
</evidence>
<evidence type="ECO:0000313" key="10">
    <source>
        <dbReference type="EMBL" id="KAB0407479.1"/>
    </source>
</evidence>
<dbReference type="GO" id="GO:0005509">
    <property type="term" value="F:calcium ion binding"/>
    <property type="evidence" value="ECO:0007669"/>
    <property type="project" value="InterPro"/>
</dbReference>
<evidence type="ECO:0000259" key="9">
    <source>
        <dbReference type="PROSITE" id="PS50222"/>
    </source>
</evidence>
<dbReference type="GO" id="GO:0110158">
    <property type="term" value="C:calpain complex"/>
    <property type="evidence" value="ECO:0007669"/>
    <property type="project" value="TreeGrafter"/>
</dbReference>
<dbReference type="GO" id="GO:0012505">
    <property type="term" value="C:endomembrane system"/>
    <property type="evidence" value="ECO:0007669"/>
    <property type="project" value="UniProtKB-SubCell"/>
</dbReference>
<keyword evidence="8" id="KW-0472">Membrane</keyword>
<evidence type="ECO:0000256" key="1">
    <source>
        <dbReference type="ARBA" id="ARBA00001913"/>
    </source>
</evidence>
<keyword evidence="11" id="KW-1185">Reference proteome</keyword>
<dbReference type="SUPFAM" id="SSF47473">
    <property type="entry name" value="EF-hand"/>
    <property type="match status" value="1"/>
</dbReference>
<evidence type="ECO:0000256" key="3">
    <source>
        <dbReference type="ARBA" id="ARBA00004496"/>
    </source>
</evidence>
<reference evidence="10 11" key="1">
    <citation type="journal article" date="2019" name="PLoS ONE">
        <title>Genomic analyses reveal an absence of contemporary introgressive admixture between fin whales and blue whales, despite known hybrids.</title>
        <authorList>
            <person name="Westbury M.V."/>
            <person name="Petersen B."/>
            <person name="Lorenzen E.D."/>
        </authorList>
    </citation>
    <scope>NUCLEOTIDE SEQUENCE [LARGE SCALE GENOMIC DNA]</scope>
    <source>
        <strain evidence="10">FinWhale-01</strain>
    </source>
</reference>
<evidence type="ECO:0000256" key="6">
    <source>
        <dbReference type="ARBA" id="ARBA00022737"/>
    </source>
</evidence>
<protein>
    <recommendedName>
        <fullName evidence="9">EF-hand domain-containing protein</fullName>
    </recommendedName>
</protein>
<comment type="subcellular location">
    <subcellularLocation>
        <location evidence="3">Cytoplasm</location>
    </subcellularLocation>
    <subcellularLocation>
        <location evidence="2">Endomembrane system</location>
    </subcellularLocation>
</comment>
<dbReference type="InterPro" id="IPR002048">
    <property type="entry name" value="EF_hand_dom"/>
</dbReference>
<gene>
    <name evidence="10" type="ORF">E2I00_007653</name>
</gene>
<dbReference type="PROSITE" id="PS50222">
    <property type="entry name" value="EF_HAND_2"/>
    <property type="match status" value="1"/>
</dbReference>
<evidence type="ECO:0000256" key="4">
    <source>
        <dbReference type="ARBA" id="ARBA00022490"/>
    </source>
</evidence>
<dbReference type="Proteomes" id="UP000437017">
    <property type="component" value="Unassembled WGS sequence"/>
</dbReference>
<evidence type="ECO:0000256" key="8">
    <source>
        <dbReference type="ARBA" id="ARBA00023136"/>
    </source>
</evidence>
<proteinExistence type="predicted"/>
<evidence type="ECO:0000256" key="5">
    <source>
        <dbReference type="ARBA" id="ARBA00022723"/>
    </source>
</evidence>
<organism evidence="10 11">
    <name type="scientific">Balaenoptera physalus</name>
    <name type="common">Fin whale</name>
    <name type="synonym">Balaena physalus</name>
    <dbReference type="NCBI Taxonomy" id="9770"/>
    <lineage>
        <taxon>Eukaryota</taxon>
        <taxon>Metazoa</taxon>
        <taxon>Chordata</taxon>
        <taxon>Craniata</taxon>
        <taxon>Vertebrata</taxon>
        <taxon>Euteleostomi</taxon>
        <taxon>Mammalia</taxon>
        <taxon>Eutheria</taxon>
        <taxon>Laurasiatheria</taxon>
        <taxon>Artiodactyla</taxon>
        <taxon>Whippomorpha</taxon>
        <taxon>Cetacea</taxon>
        <taxon>Mysticeti</taxon>
        <taxon>Balaenopteridae</taxon>
        <taxon>Balaenoptera</taxon>
    </lineage>
</organism>
<dbReference type="PANTHER" id="PTHR46735">
    <property type="entry name" value="CALPAIN, SMALL SUBUNIT 1 A-RELATED"/>
    <property type="match status" value="1"/>
</dbReference>
<keyword evidence="6" id="KW-0677">Repeat</keyword>
<keyword evidence="5" id="KW-0479">Metal-binding</keyword>
<comment type="cofactor">
    <cofactor evidence="1">
        <name>Ca(2+)</name>
        <dbReference type="ChEBI" id="CHEBI:29108"/>
    </cofactor>
</comment>
<dbReference type="PANTHER" id="PTHR46735:SF3">
    <property type="entry name" value="CALPAIN SMALL SUBUNIT 1-RELATED"/>
    <property type="match status" value="1"/>
</dbReference>
<dbReference type="InterPro" id="IPR018247">
    <property type="entry name" value="EF_Hand_1_Ca_BS"/>
</dbReference>
<dbReference type="PROSITE" id="PS00018">
    <property type="entry name" value="EF_HAND_1"/>
    <property type="match status" value="1"/>
</dbReference>
<dbReference type="Pfam" id="PF13833">
    <property type="entry name" value="EF-hand_8"/>
    <property type="match status" value="1"/>
</dbReference>
<dbReference type="EMBL" id="SGJD01000036">
    <property type="protein sequence ID" value="KAB0407479.1"/>
    <property type="molecule type" value="Genomic_DNA"/>
</dbReference>
<dbReference type="FunFam" id="1.10.238.10:FF:000124">
    <property type="entry name" value="Calpain-1 catalytic subunit"/>
    <property type="match status" value="1"/>
</dbReference>
<accession>A0A6A1QNQ6</accession>
<keyword evidence="4" id="KW-0963">Cytoplasm</keyword>
<sequence>MMGQPAVHLKRDFFLANASRARSEQFINLREQVLSEEEIDENFKSLFRQLAGEDMEISVKELRTILNRIISKHKDLRTKGFSLESCRSMVNLMDRDGNGKLGLVEFNILWNRIRNYLSIFRKFDLDKSGSMSAYEMRMAIESAGFKLSKKLYELIITRYSEPDLAVDFDNFVCCLVRLETMFRFFKTLDTDLDGVVTFDLFKVRPVAMAFTGLLDALGGMGGFQLVYTALLLLPCSLLACHN</sequence>
<feature type="domain" description="EF-hand" evidence="9">
    <location>
        <begin position="111"/>
        <end position="146"/>
    </location>
</feature>
<evidence type="ECO:0000256" key="2">
    <source>
        <dbReference type="ARBA" id="ARBA00004308"/>
    </source>
</evidence>